<proteinExistence type="predicted"/>
<evidence type="ECO:0000256" key="3">
    <source>
        <dbReference type="ARBA" id="ARBA00022840"/>
    </source>
</evidence>
<keyword evidence="2" id="KW-0547">Nucleotide-binding</keyword>
<keyword evidence="3 6" id="KW-0067">ATP-binding</keyword>
<protein>
    <submittedName>
        <fullName evidence="6">Iron complex transport system ATP-binding protein</fullName>
    </submittedName>
</protein>
<dbReference type="CDD" id="cd03214">
    <property type="entry name" value="ABC_Iron-Siderophores_B12_Hemin"/>
    <property type="match status" value="1"/>
</dbReference>
<dbReference type="PROSITE" id="PS50893">
    <property type="entry name" value="ABC_TRANSPORTER_2"/>
    <property type="match status" value="1"/>
</dbReference>
<dbReference type="Gene3D" id="3.40.50.300">
    <property type="entry name" value="P-loop containing nucleotide triphosphate hydrolases"/>
    <property type="match status" value="1"/>
</dbReference>
<dbReference type="PROSITE" id="PS00211">
    <property type="entry name" value="ABC_TRANSPORTER_1"/>
    <property type="match status" value="1"/>
</dbReference>
<gene>
    <name evidence="6" type="ORF">JOC86_000371</name>
</gene>
<comment type="caution">
    <text evidence="6">The sequence shown here is derived from an EMBL/GenBank/DDBJ whole genome shotgun (WGS) entry which is preliminary data.</text>
</comment>
<evidence type="ECO:0000313" key="6">
    <source>
        <dbReference type="EMBL" id="MBM7583834.1"/>
    </source>
</evidence>
<evidence type="ECO:0000256" key="4">
    <source>
        <dbReference type="ARBA" id="ARBA00022967"/>
    </source>
</evidence>
<dbReference type="GO" id="GO:0005524">
    <property type="term" value="F:ATP binding"/>
    <property type="evidence" value="ECO:0007669"/>
    <property type="project" value="UniProtKB-KW"/>
</dbReference>
<evidence type="ECO:0000313" key="7">
    <source>
        <dbReference type="Proteomes" id="UP001646157"/>
    </source>
</evidence>
<dbReference type="InterPro" id="IPR002808">
    <property type="entry name" value="AdoCbi_amidolase"/>
</dbReference>
<dbReference type="PANTHER" id="PTHR42794">
    <property type="entry name" value="HEMIN IMPORT ATP-BINDING PROTEIN HMUV"/>
    <property type="match status" value="1"/>
</dbReference>
<dbReference type="SMART" id="SM00382">
    <property type="entry name" value="AAA"/>
    <property type="match status" value="1"/>
</dbReference>
<keyword evidence="4" id="KW-1278">Translocase</keyword>
<dbReference type="Pfam" id="PF00005">
    <property type="entry name" value="ABC_tran"/>
    <property type="match status" value="1"/>
</dbReference>
<evidence type="ECO:0000256" key="1">
    <source>
        <dbReference type="ARBA" id="ARBA00022448"/>
    </source>
</evidence>
<keyword evidence="7" id="KW-1185">Reference proteome</keyword>
<reference evidence="6 7" key="1">
    <citation type="submission" date="2021-01" db="EMBL/GenBank/DDBJ databases">
        <title>Genomic Encyclopedia of Type Strains, Phase IV (KMG-IV): sequencing the most valuable type-strain genomes for metagenomic binning, comparative biology and taxonomic classification.</title>
        <authorList>
            <person name="Goeker M."/>
        </authorList>
    </citation>
    <scope>NUCLEOTIDE SEQUENCE [LARGE SCALE GENOMIC DNA]</scope>
    <source>
        <strain evidence="6 7">DSM 24834</strain>
    </source>
</reference>
<evidence type="ECO:0000259" key="5">
    <source>
        <dbReference type="PROSITE" id="PS50893"/>
    </source>
</evidence>
<organism evidence="6 7">
    <name type="scientific">Rossellomorea pakistanensis</name>
    <dbReference type="NCBI Taxonomy" id="992288"/>
    <lineage>
        <taxon>Bacteria</taxon>
        <taxon>Bacillati</taxon>
        <taxon>Bacillota</taxon>
        <taxon>Bacilli</taxon>
        <taxon>Bacillales</taxon>
        <taxon>Bacillaceae</taxon>
        <taxon>Rossellomorea</taxon>
    </lineage>
</organism>
<dbReference type="SUPFAM" id="SSF52540">
    <property type="entry name" value="P-loop containing nucleoside triphosphate hydrolases"/>
    <property type="match status" value="1"/>
</dbReference>
<sequence length="489" mass="54312">MIGVTNVSGGYSSVSVLKDISFSVKKGQLFGILGPNGSGKTTLLKMLSGVLTANNGEILIKGHSISSYSSKKLAKVMAVLPQNTTEFFSYTVKETVSLGRYAHQDGWFNTWSEKDEITVQKVMEQTGIIEYQHHSIQQLSGGERQRVFLAQALAQEPEILLLDEPTNHLDLSYQKELLDLLKRWTKEQELTVLSIFHDLNLAGLYCDQLLLLKDGQINIDSYPNEVLKEERIKNVYQTEIKKHPHPHVPAPQMLLLPDSEYQEGHLLEINESFLSSTEECIVLVSPEPLKTMSSGVIGSGSGWYQNFINRHVAKTYNCSNHREEMKDFIQDLGYGPSDTVGMMTAVNLGDVSYEFYQDGEFSIFVVVTAGVGNAIDASKSELHSYELEPGTINTWVFVNGKITEEAFIQSIMTATESKVKVLHDQKVKDSVTGTLATGTSTDSILIASTQQGKELEYAGTITPLGKMISKGIYECTTNALNLYRKRVKT</sequence>
<feature type="domain" description="ABC transporter" evidence="5">
    <location>
        <begin position="2"/>
        <end position="239"/>
    </location>
</feature>
<dbReference type="EMBL" id="JAFBDZ010000001">
    <property type="protein sequence ID" value="MBM7583834.1"/>
    <property type="molecule type" value="Genomic_DNA"/>
</dbReference>
<dbReference type="InterPro" id="IPR027417">
    <property type="entry name" value="P-loop_NTPase"/>
</dbReference>
<accession>A0ABS2N7S1</accession>
<dbReference type="InterPro" id="IPR017871">
    <property type="entry name" value="ABC_transporter-like_CS"/>
</dbReference>
<dbReference type="PANTHER" id="PTHR42794:SF1">
    <property type="entry name" value="HEMIN IMPORT ATP-BINDING PROTEIN HMUV"/>
    <property type="match status" value="1"/>
</dbReference>
<dbReference type="RefSeq" id="WP_205168061.1">
    <property type="nucleotide sequence ID" value="NZ_JAFBDZ010000001.1"/>
</dbReference>
<keyword evidence="1" id="KW-0813">Transport</keyword>
<dbReference type="Proteomes" id="UP001646157">
    <property type="component" value="Unassembled WGS sequence"/>
</dbReference>
<evidence type="ECO:0000256" key="2">
    <source>
        <dbReference type="ARBA" id="ARBA00022741"/>
    </source>
</evidence>
<dbReference type="InterPro" id="IPR003593">
    <property type="entry name" value="AAA+_ATPase"/>
</dbReference>
<dbReference type="Pfam" id="PF01955">
    <property type="entry name" value="CbiZ"/>
    <property type="match status" value="1"/>
</dbReference>
<dbReference type="InterPro" id="IPR003439">
    <property type="entry name" value="ABC_transporter-like_ATP-bd"/>
</dbReference>
<name>A0ABS2N7S1_9BACI</name>